<dbReference type="Pfam" id="PF00575">
    <property type="entry name" value="S1"/>
    <property type="match status" value="6"/>
</dbReference>
<dbReference type="EMBL" id="CP033932">
    <property type="protein sequence ID" value="AZB25588.1"/>
    <property type="molecule type" value="Genomic_DNA"/>
</dbReference>
<feature type="domain" description="S1 motif" evidence="10">
    <location>
        <begin position="308"/>
        <end position="378"/>
    </location>
</feature>
<dbReference type="FunFam" id="2.40.50.140:FF:000051">
    <property type="entry name" value="RNA-binding transcriptional accessory protein"/>
    <property type="match status" value="1"/>
</dbReference>
<dbReference type="PANTHER" id="PTHR10724">
    <property type="entry name" value="30S RIBOSOMAL PROTEIN S1"/>
    <property type="match status" value="1"/>
</dbReference>
<protein>
    <recommendedName>
        <fullName evidence="7">Small ribosomal subunit protein bS1</fullName>
    </recommendedName>
    <alternativeName>
        <fullName evidence="8">30S ribosomal protein S1</fullName>
    </alternativeName>
</protein>
<evidence type="ECO:0000259" key="10">
    <source>
        <dbReference type="PROSITE" id="PS50126"/>
    </source>
</evidence>
<evidence type="ECO:0000256" key="3">
    <source>
        <dbReference type="ARBA" id="ARBA00022884"/>
    </source>
</evidence>
<gene>
    <name evidence="11" type="ORF">EG339_13845</name>
</gene>
<reference evidence="12" key="1">
    <citation type="submission" date="2018-11" db="EMBL/GenBank/DDBJ databases">
        <title>Proposal to divide the Flavobacteriaceae and reorganize its genera based on Amino Acid Identity values calculated from whole genome sequences.</title>
        <authorList>
            <person name="Nicholson A.C."/>
            <person name="Gulvik C.A."/>
            <person name="Whitney A.M."/>
            <person name="Humrighouse B.W."/>
            <person name="Bell M."/>
            <person name="Holmes B."/>
            <person name="Steigerwalt A.G."/>
            <person name="Villarma A."/>
            <person name="Sheth M."/>
            <person name="Batra D."/>
            <person name="Pryor J."/>
            <person name="Bernardet J.-F."/>
            <person name="Hugo C."/>
            <person name="Kampfer P."/>
            <person name="Newman J."/>
            <person name="McQuiston J.R."/>
        </authorList>
    </citation>
    <scope>NUCLEOTIDE SEQUENCE [LARGE SCALE GENOMIC DNA]</scope>
    <source>
        <strain evidence="12">G0229</strain>
    </source>
</reference>
<evidence type="ECO:0000256" key="1">
    <source>
        <dbReference type="ARBA" id="ARBA00006767"/>
    </source>
</evidence>
<keyword evidence="3" id="KW-0694">RNA-binding</keyword>
<keyword evidence="4 11" id="KW-0689">Ribosomal protein</keyword>
<dbReference type="PANTHER" id="PTHR10724:SF7">
    <property type="entry name" value="SMALL RIBOSOMAL SUBUNIT PROTEIN BS1C"/>
    <property type="match status" value="1"/>
</dbReference>
<dbReference type="FunFam" id="2.40.50.140:FF:000011">
    <property type="entry name" value="30S ribosomal protein S1"/>
    <property type="match status" value="1"/>
</dbReference>
<feature type="region of interest" description="Disordered" evidence="9">
    <location>
        <begin position="555"/>
        <end position="583"/>
    </location>
</feature>
<dbReference type="RefSeq" id="WP_123870542.1">
    <property type="nucleotide sequence ID" value="NZ_CP033932.1"/>
</dbReference>
<dbReference type="InterPro" id="IPR012340">
    <property type="entry name" value="NA-bd_OB-fold"/>
</dbReference>
<dbReference type="Gene3D" id="2.40.50.140">
    <property type="entry name" value="Nucleic acid-binding proteins"/>
    <property type="match status" value="6"/>
</dbReference>
<feature type="domain" description="S1 motif" evidence="10">
    <location>
        <begin position="395"/>
        <end position="465"/>
    </location>
</feature>
<keyword evidence="12" id="KW-1185">Reference proteome</keyword>
<dbReference type="InterPro" id="IPR035104">
    <property type="entry name" value="Ribosomal_protein_S1-like"/>
</dbReference>
<dbReference type="GO" id="GO:0006412">
    <property type="term" value="P:translation"/>
    <property type="evidence" value="ECO:0007669"/>
    <property type="project" value="TreeGrafter"/>
</dbReference>
<dbReference type="FunFam" id="2.40.50.140:FF:000110">
    <property type="entry name" value="30S ribosomal protein S1"/>
    <property type="match status" value="1"/>
</dbReference>
<dbReference type="SUPFAM" id="SSF50249">
    <property type="entry name" value="Nucleic acid-binding proteins"/>
    <property type="match status" value="6"/>
</dbReference>
<dbReference type="InterPro" id="IPR003029">
    <property type="entry name" value="S1_domain"/>
</dbReference>
<dbReference type="FunFam" id="2.40.50.140:FF:000103">
    <property type="entry name" value="protein RRP5 homolog"/>
    <property type="match status" value="1"/>
</dbReference>
<accession>A0A3G6T8R1</accession>
<dbReference type="CDD" id="cd05688">
    <property type="entry name" value="S1_RPS1_repeat_ec3"/>
    <property type="match status" value="1"/>
</dbReference>
<proteinExistence type="inferred from homology"/>
<name>A0A3G6T8R1_9FLAO</name>
<keyword evidence="5" id="KW-0687">Ribonucleoprotein</keyword>
<sequence>MSKETNSAELLLNQNVAPEQFDWDSFESGLDADARKEKSDLEEIYNGSLNNLDDNDVLIGKVVRLTDKEAIVDINFKSEGVISLNEFRYNQGLKVGDEVEVMVDKREDKTGQLQLSHRKARTLKAWDKVNELHETGEIVNGFVKSRTKGGMIVDVHGIEAFLPGSQIDVKPIKDYDQFVGKTMEFKVVKINPEFKNVVVSHKALIEADIEGQKKEIIAQLEKGQVLEGTVKNITSYGVFIDLGGVDGLIHITDLSWSRVNHPSEILEDGQTVKVVILDFDDEKTRIQLGMKQLEAHPWDALSADLKVGDKVKGKVVVLADYGAFVEIAPGVEGLIHVSEMSWSTHLRSAGDFVKVGDEVEAEVLTLDREERKISLGIKQLSKDPWENIEAKYPVGSQHVGTVRNFTNFGVFVELEEGIDGLIYISDLSWTKKIKHPSEFCAVGDKLDVVVLELDIQARRLSLGHKQLTENPWDKFETKYAEGTIHAGKAVEVHDKGASVQFEDAEVEAFCPSRLLEKEDGSKIKKGEEAEFKVIEFNKEFKRVVVSHTGIFRDEEKKNVKEASSRNVSSSSNNEERSTLGDIDALAELKRKMEEGK</sequence>
<dbReference type="CDD" id="cd04465">
    <property type="entry name" value="S1_RPS1_repeat_ec2_hs2"/>
    <property type="match status" value="1"/>
</dbReference>
<dbReference type="GO" id="GO:0003729">
    <property type="term" value="F:mRNA binding"/>
    <property type="evidence" value="ECO:0007669"/>
    <property type="project" value="UniProtKB-ARBA"/>
</dbReference>
<feature type="domain" description="S1 motif" evidence="10">
    <location>
        <begin position="136"/>
        <end position="202"/>
    </location>
</feature>
<comment type="function">
    <text evidence="6">Binds mRNA; thus facilitating recognition of the initiation point. It is needed to translate mRNA with a short Shine-Dalgarno (SD) purine-rich sequence.</text>
</comment>
<evidence type="ECO:0000256" key="7">
    <source>
        <dbReference type="ARBA" id="ARBA00035293"/>
    </source>
</evidence>
<dbReference type="Proteomes" id="UP000271193">
    <property type="component" value="Chromosome"/>
</dbReference>
<evidence type="ECO:0000256" key="4">
    <source>
        <dbReference type="ARBA" id="ARBA00022980"/>
    </source>
</evidence>
<dbReference type="KEGG" id="cben:EG339_13845"/>
<dbReference type="CDD" id="cd05687">
    <property type="entry name" value="S1_RPS1_repeat_ec1_hs1"/>
    <property type="match status" value="1"/>
</dbReference>
<evidence type="ECO:0000256" key="9">
    <source>
        <dbReference type="SAM" id="MobiDB-lite"/>
    </source>
</evidence>
<dbReference type="GO" id="GO:0003735">
    <property type="term" value="F:structural constituent of ribosome"/>
    <property type="evidence" value="ECO:0007669"/>
    <property type="project" value="TreeGrafter"/>
</dbReference>
<dbReference type="AlphaFoldDB" id="A0A3G6T8R1"/>
<dbReference type="GO" id="GO:0022627">
    <property type="term" value="C:cytosolic small ribosomal subunit"/>
    <property type="evidence" value="ECO:0007669"/>
    <property type="project" value="TreeGrafter"/>
</dbReference>
<comment type="similarity">
    <text evidence="1">Belongs to the bacterial ribosomal protein bS1 family.</text>
</comment>
<feature type="domain" description="S1 motif" evidence="10">
    <location>
        <begin position="55"/>
        <end position="118"/>
    </location>
</feature>
<organism evidence="11 12">
    <name type="scientific">Chryseobacterium bernardetii</name>
    <dbReference type="NCBI Taxonomy" id="1241978"/>
    <lineage>
        <taxon>Bacteria</taxon>
        <taxon>Pseudomonadati</taxon>
        <taxon>Bacteroidota</taxon>
        <taxon>Flavobacteriia</taxon>
        <taxon>Flavobacteriales</taxon>
        <taxon>Weeksellaceae</taxon>
        <taxon>Chryseobacterium group</taxon>
        <taxon>Chryseobacterium</taxon>
    </lineage>
</organism>
<evidence type="ECO:0000256" key="5">
    <source>
        <dbReference type="ARBA" id="ARBA00023274"/>
    </source>
</evidence>
<dbReference type="PROSITE" id="PS50126">
    <property type="entry name" value="S1"/>
    <property type="match status" value="6"/>
</dbReference>
<dbReference type="NCBIfam" id="NF004953">
    <property type="entry name" value="PRK06299.1-3"/>
    <property type="match status" value="1"/>
</dbReference>
<keyword evidence="2" id="KW-0677">Repeat</keyword>
<evidence type="ECO:0000313" key="11">
    <source>
        <dbReference type="EMBL" id="AZB25588.1"/>
    </source>
</evidence>
<evidence type="ECO:0000313" key="12">
    <source>
        <dbReference type="Proteomes" id="UP000271193"/>
    </source>
</evidence>
<feature type="domain" description="S1 motif" evidence="10">
    <location>
        <begin position="482"/>
        <end position="548"/>
    </location>
</feature>
<dbReference type="GeneID" id="99065887"/>
<evidence type="ECO:0000256" key="8">
    <source>
        <dbReference type="ARBA" id="ARBA00035517"/>
    </source>
</evidence>
<feature type="domain" description="S1 motif" evidence="10">
    <location>
        <begin position="223"/>
        <end position="291"/>
    </location>
</feature>
<dbReference type="PRINTS" id="PR00681">
    <property type="entry name" value="RIBOSOMALS1"/>
</dbReference>
<dbReference type="InterPro" id="IPR050437">
    <property type="entry name" value="Ribos_protein_bS1-like"/>
</dbReference>
<dbReference type="SMART" id="SM00316">
    <property type="entry name" value="S1"/>
    <property type="match status" value="6"/>
</dbReference>
<evidence type="ECO:0000256" key="2">
    <source>
        <dbReference type="ARBA" id="ARBA00022737"/>
    </source>
</evidence>
<evidence type="ECO:0000256" key="6">
    <source>
        <dbReference type="ARBA" id="ARBA00025604"/>
    </source>
</evidence>